<feature type="compositionally biased region" description="Basic and acidic residues" evidence="1">
    <location>
        <begin position="80"/>
        <end position="98"/>
    </location>
</feature>
<name>A0ABQ9XN81_9EUKA</name>
<sequence length="378" mass="43111">MPDTQNNKATSQSNSRRGQEEKRREEKEKEKERERERMKSGRNKPNRACRCVPNSILRFLSSIQRTITTQQSSQKRRREWKREMRREKEANRDQTNEGRKKRANSSRVVPFFLMFLLVDLVEQRWLTCFNSQSEDKKPQSPRRRRKVTFFHHFTNPIHTGEVKDLSLHKNVHAEQEGECEPSPLAGWTATDAAHTHSTHLEFHPFVTAPSSLVAITQKENKSSDGIVETEGECSIDWIKDHSHSILVDCIVGLGCTSRTVPSCSSVSLIADSYRPDAKTAMTQFSSCVGMNVVRSLLILKQRSKEMFEMKIALVDDDLGANQAKGSPLPPSILDLVSRFSLWTLITRLPPTSLVASQTSLPPTQTSSPKKRRVRDTKD</sequence>
<dbReference type="EMBL" id="JARBJD010000100">
    <property type="protein sequence ID" value="KAK2952665.1"/>
    <property type="molecule type" value="Genomic_DNA"/>
</dbReference>
<accession>A0ABQ9XN81</accession>
<feature type="compositionally biased region" description="Low complexity" evidence="1">
    <location>
        <begin position="356"/>
        <end position="367"/>
    </location>
</feature>
<evidence type="ECO:0000313" key="3">
    <source>
        <dbReference type="Proteomes" id="UP001281761"/>
    </source>
</evidence>
<feature type="compositionally biased region" description="Basic and acidic residues" evidence="1">
    <location>
        <begin position="17"/>
        <end position="39"/>
    </location>
</feature>
<keyword evidence="3" id="KW-1185">Reference proteome</keyword>
<dbReference type="Proteomes" id="UP001281761">
    <property type="component" value="Unassembled WGS sequence"/>
</dbReference>
<feature type="compositionally biased region" description="Basic residues" evidence="1">
    <location>
        <begin position="368"/>
        <end position="378"/>
    </location>
</feature>
<evidence type="ECO:0000313" key="2">
    <source>
        <dbReference type="EMBL" id="KAK2952665.1"/>
    </source>
</evidence>
<reference evidence="2 3" key="1">
    <citation type="journal article" date="2022" name="bioRxiv">
        <title>Genomics of Preaxostyla Flagellates Illuminates Evolutionary Transitions and the Path Towards Mitochondrial Loss.</title>
        <authorList>
            <person name="Novak L.V.F."/>
            <person name="Treitli S.C."/>
            <person name="Pyrih J."/>
            <person name="Halakuc P."/>
            <person name="Pipaliya S.V."/>
            <person name="Vacek V."/>
            <person name="Brzon O."/>
            <person name="Soukal P."/>
            <person name="Eme L."/>
            <person name="Dacks J.B."/>
            <person name="Karnkowska A."/>
            <person name="Elias M."/>
            <person name="Hampl V."/>
        </authorList>
    </citation>
    <scope>NUCLEOTIDE SEQUENCE [LARGE SCALE GENOMIC DNA]</scope>
    <source>
        <strain evidence="2">NAU3</strain>
        <tissue evidence="2">Gut</tissue>
    </source>
</reference>
<protein>
    <submittedName>
        <fullName evidence="2">Uncharacterized protein</fullName>
    </submittedName>
</protein>
<feature type="compositionally biased region" description="Low complexity" evidence="1">
    <location>
        <begin position="63"/>
        <end position="73"/>
    </location>
</feature>
<feature type="region of interest" description="Disordered" evidence="1">
    <location>
        <begin position="355"/>
        <end position="378"/>
    </location>
</feature>
<feature type="compositionally biased region" description="Polar residues" evidence="1">
    <location>
        <begin position="1"/>
        <end position="16"/>
    </location>
</feature>
<comment type="caution">
    <text evidence="2">The sequence shown here is derived from an EMBL/GenBank/DDBJ whole genome shotgun (WGS) entry which is preliminary data.</text>
</comment>
<organism evidence="2 3">
    <name type="scientific">Blattamonas nauphoetae</name>
    <dbReference type="NCBI Taxonomy" id="2049346"/>
    <lineage>
        <taxon>Eukaryota</taxon>
        <taxon>Metamonada</taxon>
        <taxon>Preaxostyla</taxon>
        <taxon>Oxymonadida</taxon>
        <taxon>Blattamonas</taxon>
    </lineage>
</organism>
<proteinExistence type="predicted"/>
<feature type="region of interest" description="Disordered" evidence="1">
    <location>
        <begin position="1"/>
        <end position="49"/>
    </location>
</feature>
<evidence type="ECO:0000256" key="1">
    <source>
        <dbReference type="SAM" id="MobiDB-lite"/>
    </source>
</evidence>
<feature type="region of interest" description="Disordered" evidence="1">
    <location>
        <begin position="63"/>
        <end position="103"/>
    </location>
</feature>
<gene>
    <name evidence="2" type="ORF">BLNAU_12314</name>
</gene>